<reference evidence="2" key="1">
    <citation type="submission" date="2023-07" db="EMBL/GenBank/DDBJ databases">
        <title>30 novel species of actinomycetes from the DSMZ collection.</title>
        <authorList>
            <person name="Nouioui I."/>
        </authorList>
    </citation>
    <scope>NUCLEOTIDE SEQUENCE [LARGE SCALE GENOMIC DNA]</scope>
    <source>
        <strain evidence="2">DSM 41886</strain>
    </source>
</reference>
<protein>
    <recommendedName>
        <fullName evidence="3">Tetratricopeptide repeat protein</fullName>
    </recommendedName>
</protein>
<sequence>MTGGIRPGEAKDAARGLQSAVCVERLLDALFPDAPQDPVPWDRAGRYPALERAIESDGVLRQALLADDHDRIADVWSGLLGRRGLDLSLHHTLAVIYREQTLRLPPHTERAADLLATTTALWVLLLASATFWQLQAAPREAVAEAEEELRAAVCEELFGLHRKHGTVALDQDEPGLAETHLRVLDACRGGAAAVRDLLAGTRLTWLPPGDPGRWADVSRLAGRVIDDWSHETIRHAEEVLEDADAVAKLPPGITKDFTSAVHRLLPLAGLDVPLPRVLTAGLEWCNEWQYCIYGLPVDDASRQRQMKGAVRLARHFADDLAGVATPGQSHLRENQALSKHFMFRGFIADDPAAAEQAYRTALEWNPLNSNAEDLMKDQRTAATLKSAFDRATDALNGGRPQEALDAMRAVEHIPEAVEDVRLVRHAAHVRLAEQVLERSQYARALEELRRAAQYASTTEEECTVLIYRALVLLKQSGAAPRRTQPQLQLSAQSQLRQALAKNPPDHIRQQIYQLAPMLRYQ</sequence>
<keyword evidence="2" id="KW-1185">Reference proteome</keyword>
<proteinExistence type="predicted"/>
<dbReference type="RefSeq" id="WP_311621207.1">
    <property type="nucleotide sequence ID" value="NZ_JAVREV010000025.1"/>
</dbReference>
<gene>
    <name evidence="1" type="ORF">RM779_31485</name>
</gene>
<comment type="caution">
    <text evidence="1">The sequence shown here is derived from an EMBL/GenBank/DDBJ whole genome shotgun (WGS) entry which is preliminary data.</text>
</comment>
<dbReference type="Gene3D" id="1.25.40.10">
    <property type="entry name" value="Tetratricopeptide repeat domain"/>
    <property type="match status" value="1"/>
</dbReference>
<accession>A0ABU2SDW6</accession>
<dbReference type="Proteomes" id="UP001183615">
    <property type="component" value="Unassembled WGS sequence"/>
</dbReference>
<evidence type="ECO:0008006" key="3">
    <source>
        <dbReference type="Google" id="ProtNLM"/>
    </source>
</evidence>
<evidence type="ECO:0000313" key="1">
    <source>
        <dbReference type="EMBL" id="MDT0447082.1"/>
    </source>
</evidence>
<evidence type="ECO:0000313" key="2">
    <source>
        <dbReference type="Proteomes" id="UP001183615"/>
    </source>
</evidence>
<dbReference type="EMBL" id="JAVREV010000025">
    <property type="protein sequence ID" value="MDT0447082.1"/>
    <property type="molecule type" value="Genomic_DNA"/>
</dbReference>
<dbReference type="InterPro" id="IPR011990">
    <property type="entry name" value="TPR-like_helical_dom_sf"/>
</dbReference>
<organism evidence="1 2">
    <name type="scientific">Streptomyces johnsoniae</name>
    <dbReference type="NCBI Taxonomy" id="3075532"/>
    <lineage>
        <taxon>Bacteria</taxon>
        <taxon>Bacillati</taxon>
        <taxon>Actinomycetota</taxon>
        <taxon>Actinomycetes</taxon>
        <taxon>Kitasatosporales</taxon>
        <taxon>Streptomycetaceae</taxon>
        <taxon>Streptomyces</taxon>
    </lineage>
</organism>
<name>A0ABU2SDW6_9ACTN</name>